<organism evidence="2 3">
    <name type="scientific">Vibrio parahaemolyticus</name>
    <dbReference type="NCBI Taxonomy" id="670"/>
    <lineage>
        <taxon>Bacteria</taxon>
        <taxon>Pseudomonadati</taxon>
        <taxon>Pseudomonadota</taxon>
        <taxon>Gammaproteobacteria</taxon>
        <taxon>Vibrionales</taxon>
        <taxon>Vibrionaceae</taxon>
        <taxon>Vibrio</taxon>
    </lineage>
</organism>
<dbReference type="RefSeq" id="WP_025573668.1">
    <property type="nucleotide sequence ID" value="NZ_JAQBMJ010000008.1"/>
</dbReference>
<dbReference type="EMBL" id="JAUHGG010000016">
    <property type="protein sequence ID" value="MDS1824135.1"/>
    <property type="molecule type" value="Genomic_DNA"/>
</dbReference>
<accession>A0AAW8Q7U4</accession>
<keyword evidence="1" id="KW-0472">Membrane</keyword>
<reference evidence="2" key="1">
    <citation type="submission" date="2023-06" db="EMBL/GenBank/DDBJ databases">
        <title>Genomic Diversity of Vibrio spp. and Metagenomic Analysis of Pathogens in Florida Gulf Coastal Waters Following Hurricane Ian.</title>
        <authorList>
            <person name="Brumfield K.D."/>
        </authorList>
    </citation>
    <scope>NUCLEOTIDE SEQUENCE</scope>
    <source>
        <strain evidence="2">WBS2B-138</strain>
    </source>
</reference>
<proteinExistence type="predicted"/>
<keyword evidence="1" id="KW-1133">Transmembrane helix</keyword>
<evidence type="ECO:0000313" key="2">
    <source>
        <dbReference type="EMBL" id="MDS1824135.1"/>
    </source>
</evidence>
<evidence type="ECO:0000256" key="1">
    <source>
        <dbReference type="SAM" id="Phobius"/>
    </source>
</evidence>
<protein>
    <submittedName>
        <fullName evidence="2">Uncharacterized protein</fullName>
    </submittedName>
</protein>
<comment type="caution">
    <text evidence="2">The sequence shown here is derived from an EMBL/GenBank/DDBJ whole genome shotgun (WGS) entry which is preliminary data.</text>
</comment>
<sequence>MKENWVRYEDIEEKRNGYYVEYNPVFTGQDFANLVIYIHDRSLNSKIDSIVESELKMWAKKYPTPILTMVKTLEEGVWKIRELGSDYSILAYVDDDKVVQYDDTAHDSSKPDFDLSKEKLSQIYSGLSYRTLDDVIRKQNKQAQGRKLLLMMLTFWFCIVPALIAYLGLSSKFFGLMALAYSWYKAYQKARELWGIKKKSPSEIQKQKEQLEKDHHHYHCKKNPEAFLRLKVENFKNDEVAKNKSKIDSMYN</sequence>
<name>A0AAW8Q7U4_VIBPH</name>
<gene>
    <name evidence="2" type="ORF">QX249_26260</name>
</gene>
<evidence type="ECO:0000313" key="3">
    <source>
        <dbReference type="Proteomes" id="UP001253193"/>
    </source>
</evidence>
<dbReference type="AlphaFoldDB" id="A0AAW8Q7U4"/>
<keyword evidence="1" id="KW-0812">Transmembrane</keyword>
<feature type="transmembrane region" description="Helical" evidence="1">
    <location>
        <begin position="148"/>
        <end position="169"/>
    </location>
</feature>
<dbReference type="Proteomes" id="UP001253193">
    <property type="component" value="Unassembled WGS sequence"/>
</dbReference>